<evidence type="ECO:0000313" key="1">
    <source>
        <dbReference type="EMBL" id="KAJ0088782.1"/>
    </source>
</evidence>
<reference evidence="2" key="1">
    <citation type="journal article" date="2023" name="G3 (Bethesda)">
        <title>Genome assembly and association tests identify interacting loci associated with vigor, precocity, and sex in interspecific pistachio rootstocks.</title>
        <authorList>
            <person name="Palmer W."/>
            <person name="Jacygrad E."/>
            <person name="Sagayaradj S."/>
            <person name="Cavanaugh K."/>
            <person name="Han R."/>
            <person name="Bertier L."/>
            <person name="Beede B."/>
            <person name="Kafkas S."/>
            <person name="Golino D."/>
            <person name="Preece J."/>
            <person name="Michelmore R."/>
        </authorList>
    </citation>
    <scope>NUCLEOTIDE SEQUENCE [LARGE SCALE GENOMIC DNA]</scope>
</reference>
<gene>
    <name evidence="1" type="ORF">Patl1_32095</name>
</gene>
<comment type="caution">
    <text evidence="1">The sequence shown here is derived from an EMBL/GenBank/DDBJ whole genome shotgun (WGS) entry which is preliminary data.</text>
</comment>
<sequence>MVGKSSGMDMIIWKTCVKITWAILDLSKS</sequence>
<dbReference type="EMBL" id="CM047905">
    <property type="protein sequence ID" value="KAJ0088782.1"/>
    <property type="molecule type" value="Genomic_DNA"/>
</dbReference>
<name>A0ACC1AQ36_9ROSI</name>
<protein>
    <submittedName>
        <fullName evidence="1">Uncharacterized protein</fullName>
    </submittedName>
</protein>
<proteinExistence type="predicted"/>
<dbReference type="Proteomes" id="UP001164250">
    <property type="component" value="Chromosome 9"/>
</dbReference>
<keyword evidence="2" id="KW-1185">Reference proteome</keyword>
<organism evidence="1 2">
    <name type="scientific">Pistacia atlantica</name>
    <dbReference type="NCBI Taxonomy" id="434234"/>
    <lineage>
        <taxon>Eukaryota</taxon>
        <taxon>Viridiplantae</taxon>
        <taxon>Streptophyta</taxon>
        <taxon>Embryophyta</taxon>
        <taxon>Tracheophyta</taxon>
        <taxon>Spermatophyta</taxon>
        <taxon>Magnoliopsida</taxon>
        <taxon>eudicotyledons</taxon>
        <taxon>Gunneridae</taxon>
        <taxon>Pentapetalae</taxon>
        <taxon>rosids</taxon>
        <taxon>malvids</taxon>
        <taxon>Sapindales</taxon>
        <taxon>Anacardiaceae</taxon>
        <taxon>Pistacia</taxon>
    </lineage>
</organism>
<evidence type="ECO:0000313" key="2">
    <source>
        <dbReference type="Proteomes" id="UP001164250"/>
    </source>
</evidence>
<accession>A0ACC1AQ36</accession>